<dbReference type="AlphaFoldDB" id="A0A9P7KAV2"/>
<proteinExistence type="predicted"/>
<keyword evidence="2" id="KW-0472">Membrane</keyword>
<dbReference type="Proteomes" id="UP000775547">
    <property type="component" value="Unassembled WGS sequence"/>
</dbReference>
<name>A0A9P7KAV2_9AGAR</name>
<reference evidence="3" key="1">
    <citation type="submission" date="2020-07" db="EMBL/GenBank/DDBJ databases">
        <authorList>
            <person name="Nieuwenhuis M."/>
            <person name="Van De Peppel L.J.J."/>
        </authorList>
    </citation>
    <scope>NUCLEOTIDE SEQUENCE</scope>
    <source>
        <strain evidence="3">AP01</strain>
        <tissue evidence="3">Mycelium</tissue>
    </source>
</reference>
<accession>A0A9P7KAV2</accession>
<feature type="compositionally biased region" description="Pro residues" evidence="1">
    <location>
        <begin position="491"/>
        <end position="517"/>
    </location>
</feature>
<feature type="compositionally biased region" description="Pro residues" evidence="1">
    <location>
        <begin position="457"/>
        <end position="483"/>
    </location>
</feature>
<sequence>MDAARDEEAGMAGDRAGQRSSIPSFLFISFMLFMLTSHNGDEFLARHQYQDALRSLTYQLSNYTSWMNGTSTNYTVLDQDASLLPILETFEIQGNVLDPNQASYYSNLTGFIHGSSNFHNITPTALADNTSTPWNSAAQKYMVGFNETAIEERLGTWNWTASDKLAISIVEKLPTHVNGTTLSDTIALVHGRIELTDSNTKEDFRLEFEGVHFIMNGSIYGIAEPTGHHIDIRLLPSLVPTSAKNETAQLIEPELTARINKLNKLIDAGIVDESTSNDEPVKSSCPFAFYAQIHPMGVPEYLMLELEDEIQKPTGIWTIDPPKLSITGLLVSKECGLMYEVNETEGLRSRTFFRKVTTYAGFAGLVYFTLLILFSRQIERSRTPSGLGRVSRWLFLSQATVDSVSFAGHITFAILAEGRPSISLVAPAFLACMLFVHEAQFSVLVHQIQVPEDAVPAPTPTPAAPVGTPAPLPTSTTPPPPAVPNTETTYPPTPTQSPGPPATPAPTPTRTPAPAPSPDQMSFGAFFVHHVRTDPQARLCMCTAFQ</sequence>
<reference evidence="3" key="2">
    <citation type="submission" date="2021-10" db="EMBL/GenBank/DDBJ databases">
        <title>Phylogenomics reveals ancestral predisposition of the termite-cultivated fungus Termitomyces towards a domesticated lifestyle.</title>
        <authorList>
            <person name="Auxier B."/>
            <person name="Grum-Grzhimaylo A."/>
            <person name="Cardenas M.E."/>
            <person name="Lodge J.D."/>
            <person name="Laessoe T."/>
            <person name="Pedersen O."/>
            <person name="Smith M.E."/>
            <person name="Kuyper T.W."/>
            <person name="Franco-Molano E.A."/>
            <person name="Baroni T.J."/>
            <person name="Aanen D.K."/>
        </authorList>
    </citation>
    <scope>NUCLEOTIDE SEQUENCE</scope>
    <source>
        <strain evidence="3">AP01</strain>
        <tissue evidence="3">Mycelium</tissue>
    </source>
</reference>
<feature type="transmembrane region" description="Helical" evidence="2">
    <location>
        <begin position="356"/>
        <end position="374"/>
    </location>
</feature>
<keyword evidence="2" id="KW-0812">Transmembrane</keyword>
<dbReference type="EMBL" id="JABCKV010000095">
    <property type="protein sequence ID" value="KAG5643798.1"/>
    <property type="molecule type" value="Genomic_DNA"/>
</dbReference>
<keyword evidence="2" id="KW-1133">Transmembrane helix</keyword>
<protein>
    <submittedName>
        <fullName evidence="3">Uncharacterized protein</fullName>
    </submittedName>
</protein>
<evidence type="ECO:0000256" key="1">
    <source>
        <dbReference type="SAM" id="MobiDB-lite"/>
    </source>
</evidence>
<evidence type="ECO:0000256" key="2">
    <source>
        <dbReference type="SAM" id="Phobius"/>
    </source>
</evidence>
<evidence type="ECO:0000313" key="3">
    <source>
        <dbReference type="EMBL" id="KAG5643798.1"/>
    </source>
</evidence>
<dbReference type="OrthoDB" id="9984778at2759"/>
<gene>
    <name evidence="3" type="ORF">DXG03_009621</name>
</gene>
<organism evidence="3 4">
    <name type="scientific">Asterophora parasitica</name>
    <dbReference type="NCBI Taxonomy" id="117018"/>
    <lineage>
        <taxon>Eukaryota</taxon>
        <taxon>Fungi</taxon>
        <taxon>Dikarya</taxon>
        <taxon>Basidiomycota</taxon>
        <taxon>Agaricomycotina</taxon>
        <taxon>Agaricomycetes</taxon>
        <taxon>Agaricomycetidae</taxon>
        <taxon>Agaricales</taxon>
        <taxon>Tricholomatineae</taxon>
        <taxon>Lyophyllaceae</taxon>
        <taxon>Asterophora</taxon>
    </lineage>
</organism>
<comment type="caution">
    <text evidence="3">The sequence shown here is derived from an EMBL/GenBank/DDBJ whole genome shotgun (WGS) entry which is preliminary data.</text>
</comment>
<evidence type="ECO:0000313" key="4">
    <source>
        <dbReference type="Proteomes" id="UP000775547"/>
    </source>
</evidence>
<keyword evidence="4" id="KW-1185">Reference proteome</keyword>
<feature type="region of interest" description="Disordered" evidence="1">
    <location>
        <begin position="456"/>
        <end position="520"/>
    </location>
</feature>